<feature type="compositionally biased region" description="Basic residues" evidence="1">
    <location>
        <begin position="48"/>
        <end position="58"/>
    </location>
</feature>
<feature type="compositionally biased region" description="Basic residues" evidence="1">
    <location>
        <begin position="68"/>
        <end position="81"/>
    </location>
</feature>
<dbReference type="AlphaFoldDB" id="A0A8R7Q3P3"/>
<sequence length="103" mass="11729">MRQAQHRNNKSDVSIHFYELVGTHTALANLAGGLRMHRRRGSPPSRPYIHHRSQKKHQPFAPLELRRKCCPRRPCRRRRSRLLASSTSAACTRSPSSSSTSST</sequence>
<protein>
    <submittedName>
        <fullName evidence="2">Uncharacterized protein</fullName>
    </submittedName>
</protein>
<reference evidence="2" key="3">
    <citation type="submission" date="2022-06" db="UniProtKB">
        <authorList>
            <consortium name="EnsemblPlants"/>
        </authorList>
    </citation>
    <scope>IDENTIFICATION</scope>
</reference>
<dbReference type="EnsemblPlants" id="TuG1812G0400002208.01.T01">
    <property type="protein sequence ID" value="TuG1812G0400002208.01.T01"/>
    <property type="gene ID" value="TuG1812G0400002208.01"/>
</dbReference>
<keyword evidence="3" id="KW-1185">Reference proteome</keyword>
<evidence type="ECO:0000256" key="1">
    <source>
        <dbReference type="SAM" id="MobiDB-lite"/>
    </source>
</evidence>
<proteinExistence type="predicted"/>
<feature type="compositionally biased region" description="Low complexity" evidence="1">
    <location>
        <begin position="82"/>
        <end position="103"/>
    </location>
</feature>
<reference evidence="3" key="1">
    <citation type="journal article" date="2013" name="Nature">
        <title>Draft genome of the wheat A-genome progenitor Triticum urartu.</title>
        <authorList>
            <person name="Ling H.Q."/>
            <person name="Zhao S."/>
            <person name="Liu D."/>
            <person name="Wang J."/>
            <person name="Sun H."/>
            <person name="Zhang C."/>
            <person name="Fan H."/>
            <person name="Li D."/>
            <person name="Dong L."/>
            <person name="Tao Y."/>
            <person name="Gao C."/>
            <person name="Wu H."/>
            <person name="Li Y."/>
            <person name="Cui Y."/>
            <person name="Guo X."/>
            <person name="Zheng S."/>
            <person name="Wang B."/>
            <person name="Yu K."/>
            <person name="Liang Q."/>
            <person name="Yang W."/>
            <person name="Lou X."/>
            <person name="Chen J."/>
            <person name="Feng M."/>
            <person name="Jian J."/>
            <person name="Zhang X."/>
            <person name="Luo G."/>
            <person name="Jiang Y."/>
            <person name="Liu J."/>
            <person name="Wang Z."/>
            <person name="Sha Y."/>
            <person name="Zhang B."/>
            <person name="Wu H."/>
            <person name="Tang D."/>
            <person name="Shen Q."/>
            <person name="Xue P."/>
            <person name="Zou S."/>
            <person name="Wang X."/>
            <person name="Liu X."/>
            <person name="Wang F."/>
            <person name="Yang Y."/>
            <person name="An X."/>
            <person name="Dong Z."/>
            <person name="Zhang K."/>
            <person name="Zhang X."/>
            <person name="Luo M.C."/>
            <person name="Dvorak J."/>
            <person name="Tong Y."/>
            <person name="Wang J."/>
            <person name="Yang H."/>
            <person name="Li Z."/>
            <person name="Wang D."/>
            <person name="Zhang A."/>
            <person name="Wang J."/>
        </authorList>
    </citation>
    <scope>NUCLEOTIDE SEQUENCE</scope>
    <source>
        <strain evidence="3">cv. G1812</strain>
    </source>
</reference>
<feature type="region of interest" description="Disordered" evidence="1">
    <location>
        <begin position="34"/>
        <end position="103"/>
    </location>
</feature>
<reference evidence="2" key="2">
    <citation type="submission" date="2018-03" db="EMBL/GenBank/DDBJ databases">
        <title>The Triticum urartu genome reveals the dynamic nature of wheat genome evolution.</title>
        <authorList>
            <person name="Ling H."/>
            <person name="Ma B."/>
            <person name="Shi X."/>
            <person name="Liu H."/>
            <person name="Dong L."/>
            <person name="Sun H."/>
            <person name="Cao Y."/>
            <person name="Gao Q."/>
            <person name="Zheng S."/>
            <person name="Li Y."/>
            <person name="Yu Y."/>
            <person name="Du H."/>
            <person name="Qi M."/>
            <person name="Li Y."/>
            <person name="Yu H."/>
            <person name="Cui Y."/>
            <person name="Wang N."/>
            <person name="Chen C."/>
            <person name="Wu H."/>
            <person name="Zhao Y."/>
            <person name="Zhang J."/>
            <person name="Li Y."/>
            <person name="Zhou W."/>
            <person name="Zhang B."/>
            <person name="Hu W."/>
            <person name="Eijk M."/>
            <person name="Tang J."/>
            <person name="Witsenboer H."/>
            <person name="Zhao S."/>
            <person name="Li Z."/>
            <person name="Zhang A."/>
            <person name="Wang D."/>
            <person name="Liang C."/>
        </authorList>
    </citation>
    <scope>NUCLEOTIDE SEQUENCE [LARGE SCALE GENOMIC DNA]</scope>
    <source>
        <strain evidence="2">cv. G1812</strain>
    </source>
</reference>
<evidence type="ECO:0000313" key="2">
    <source>
        <dbReference type="EnsemblPlants" id="TuG1812G0400002208.01.T01"/>
    </source>
</evidence>
<accession>A0A8R7Q3P3</accession>
<dbReference type="Proteomes" id="UP000015106">
    <property type="component" value="Chromosome 4"/>
</dbReference>
<organism evidence="2 3">
    <name type="scientific">Triticum urartu</name>
    <name type="common">Red wild einkorn</name>
    <name type="synonym">Crithodium urartu</name>
    <dbReference type="NCBI Taxonomy" id="4572"/>
    <lineage>
        <taxon>Eukaryota</taxon>
        <taxon>Viridiplantae</taxon>
        <taxon>Streptophyta</taxon>
        <taxon>Embryophyta</taxon>
        <taxon>Tracheophyta</taxon>
        <taxon>Spermatophyta</taxon>
        <taxon>Magnoliopsida</taxon>
        <taxon>Liliopsida</taxon>
        <taxon>Poales</taxon>
        <taxon>Poaceae</taxon>
        <taxon>BOP clade</taxon>
        <taxon>Pooideae</taxon>
        <taxon>Triticodae</taxon>
        <taxon>Triticeae</taxon>
        <taxon>Triticinae</taxon>
        <taxon>Triticum</taxon>
    </lineage>
</organism>
<dbReference type="Gramene" id="TuG1812G0400002208.01.T01">
    <property type="protein sequence ID" value="TuG1812G0400002208.01.T01"/>
    <property type="gene ID" value="TuG1812G0400002208.01"/>
</dbReference>
<name>A0A8R7Q3P3_TRIUA</name>
<evidence type="ECO:0000313" key="3">
    <source>
        <dbReference type="Proteomes" id="UP000015106"/>
    </source>
</evidence>